<feature type="signal peptide" evidence="1">
    <location>
        <begin position="1"/>
        <end position="18"/>
    </location>
</feature>
<accession>A0A0P1GIA6</accession>
<dbReference type="RefSeq" id="WP_058291460.1">
    <property type="nucleotide sequence ID" value="NZ_CYSD01000042.1"/>
</dbReference>
<reference evidence="2 3" key="1">
    <citation type="submission" date="2015-09" db="EMBL/GenBank/DDBJ databases">
        <authorList>
            <consortium name="Swine Surveillance"/>
        </authorList>
    </citation>
    <scope>NUCLEOTIDE SEQUENCE [LARGE SCALE GENOMIC DNA]</scope>
    <source>
        <strain evidence="2 3">CECT 7557</strain>
    </source>
</reference>
<dbReference type="AlphaFoldDB" id="A0A0P1GIA6"/>
<evidence type="ECO:0000313" key="3">
    <source>
        <dbReference type="Proteomes" id="UP000052022"/>
    </source>
</evidence>
<evidence type="ECO:0008006" key="4">
    <source>
        <dbReference type="Google" id="ProtNLM"/>
    </source>
</evidence>
<dbReference type="PROSITE" id="PS51257">
    <property type="entry name" value="PROKAR_LIPOPROTEIN"/>
    <property type="match status" value="1"/>
</dbReference>
<gene>
    <name evidence="2" type="ORF">TRM7557_03494</name>
</gene>
<sequence>MRLLLPAFAFALPLAVLAGCDSHVQKARTASACYPLACDSGQSAPSADNRQKALSRQALGMARNLGGTAVSVAGRQMRMAQVTLEGHSFLVFQDGLSTAGYGAEPDRTAAVLSAATQLSPCGRADRVWRSRGQNGTGSDYIVALDC</sequence>
<keyword evidence="3" id="KW-1185">Reference proteome</keyword>
<organism evidence="2 3">
    <name type="scientific">Tritonibacter multivorans</name>
    <dbReference type="NCBI Taxonomy" id="928856"/>
    <lineage>
        <taxon>Bacteria</taxon>
        <taxon>Pseudomonadati</taxon>
        <taxon>Pseudomonadota</taxon>
        <taxon>Alphaproteobacteria</taxon>
        <taxon>Rhodobacterales</taxon>
        <taxon>Paracoccaceae</taxon>
        <taxon>Tritonibacter</taxon>
    </lineage>
</organism>
<dbReference type="STRING" id="928856.SAMN04488049_102331"/>
<name>A0A0P1GIA6_9RHOB</name>
<dbReference type="EMBL" id="CYSD01000042">
    <property type="protein sequence ID" value="CUH81579.1"/>
    <property type="molecule type" value="Genomic_DNA"/>
</dbReference>
<evidence type="ECO:0000313" key="2">
    <source>
        <dbReference type="EMBL" id="CUH81579.1"/>
    </source>
</evidence>
<dbReference type="Proteomes" id="UP000052022">
    <property type="component" value="Unassembled WGS sequence"/>
</dbReference>
<proteinExistence type="predicted"/>
<feature type="chain" id="PRO_5006063463" description="Lipoprotein" evidence="1">
    <location>
        <begin position="19"/>
        <end position="146"/>
    </location>
</feature>
<evidence type="ECO:0000256" key="1">
    <source>
        <dbReference type="SAM" id="SignalP"/>
    </source>
</evidence>
<keyword evidence="1" id="KW-0732">Signal</keyword>
<protein>
    <recommendedName>
        <fullName evidence="4">Lipoprotein</fullName>
    </recommendedName>
</protein>